<sequence>MHTMAPPHQYIKHTNPTGLLTPPPSPYTMAGSAPRHAPSSRSLGSSQLIPAYSMTSGALSQQSGSNGCSTGSSSCSHPNNYHQPQNCRCKKGMNIYCTACRALCFSHC</sequence>
<evidence type="ECO:0000313" key="3">
    <source>
        <dbReference type="Proteomes" id="UP000663888"/>
    </source>
</evidence>
<dbReference type="OrthoDB" id="3264122at2759"/>
<protein>
    <submittedName>
        <fullName evidence="2">Uncharacterized protein</fullName>
    </submittedName>
</protein>
<feature type="compositionally biased region" description="Low complexity" evidence="1">
    <location>
        <begin position="60"/>
        <end position="76"/>
    </location>
</feature>
<organism evidence="2 3">
    <name type="scientific">Rhizoctonia solani</name>
    <dbReference type="NCBI Taxonomy" id="456999"/>
    <lineage>
        <taxon>Eukaryota</taxon>
        <taxon>Fungi</taxon>
        <taxon>Dikarya</taxon>
        <taxon>Basidiomycota</taxon>
        <taxon>Agaricomycotina</taxon>
        <taxon>Agaricomycetes</taxon>
        <taxon>Cantharellales</taxon>
        <taxon>Ceratobasidiaceae</taxon>
        <taxon>Rhizoctonia</taxon>
    </lineage>
</organism>
<gene>
    <name evidence="2" type="ORF">RDB_LOCUS33523</name>
</gene>
<name>A0A8H2XNC6_9AGAM</name>
<dbReference type="EMBL" id="CAJMWX010000783">
    <property type="protein sequence ID" value="CAE6429750.1"/>
    <property type="molecule type" value="Genomic_DNA"/>
</dbReference>
<accession>A0A8H2XNC6</accession>
<proteinExistence type="predicted"/>
<feature type="compositionally biased region" description="Polar residues" evidence="1">
    <location>
        <begin position="39"/>
        <end position="59"/>
    </location>
</feature>
<dbReference type="Proteomes" id="UP000663888">
    <property type="component" value="Unassembled WGS sequence"/>
</dbReference>
<feature type="region of interest" description="Disordered" evidence="1">
    <location>
        <begin position="1"/>
        <end position="83"/>
    </location>
</feature>
<evidence type="ECO:0000313" key="2">
    <source>
        <dbReference type="EMBL" id="CAE6429750.1"/>
    </source>
</evidence>
<evidence type="ECO:0000256" key="1">
    <source>
        <dbReference type="SAM" id="MobiDB-lite"/>
    </source>
</evidence>
<reference evidence="2" key="1">
    <citation type="submission" date="2021-01" db="EMBL/GenBank/DDBJ databases">
        <authorList>
            <person name="Kaushik A."/>
        </authorList>
    </citation>
    <scope>NUCLEOTIDE SEQUENCE</scope>
    <source>
        <strain evidence="2">AG4-R118</strain>
    </source>
</reference>
<comment type="caution">
    <text evidence="2">The sequence shown here is derived from an EMBL/GenBank/DDBJ whole genome shotgun (WGS) entry which is preliminary data.</text>
</comment>
<dbReference type="AlphaFoldDB" id="A0A8H2XNC6"/>